<keyword evidence="3" id="KW-1185">Reference proteome</keyword>
<sequence>MSLRSKNELECLATRLREEMHVTTKDPVRIHQILKEKNILTWFRKLDDNFSGMAIRIQAGQAGRGSRYFMLINTAQSYAKQRFTACHELYHLLYQEQFTVSQNNAGLFNKKETEEYNADLFASYLLLPEMGLKELTPDKEQGRNKITLATLLKIEQNFGCSRSALLMRLKGLGWITDEVFARYQKDVRKSAIEYGYSTRLYEPTCQTELVGDYNLKARALYDAGLISQAKYFSLLADMGLDFSNELGDGEE</sequence>
<evidence type="ECO:0000313" key="2">
    <source>
        <dbReference type="EMBL" id="MBM6735091.1"/>
    </source>
</evidence>
<protein>
    <submittedName>
        <fullName evidence="2">ImmA/IrrE family metallo-endopeptidase</fullName>
    </submittedName>
</protein>
<evidence type="ECO:0000313" key="3">
    <source>
        <dbReference type="Proteomes" id="UP000766986"/>
    </source>
</evidence>
<dbReference type="InterPro" id="IPR010359">
    <property type="entry name" value="IrrE_HExxH"/>
</dbReference>
<dbReference type="PANTHER" id="PTHR43236">
    <property type="entry name" value="ANTITOXIN HIGA1"/>
    <property type="match status" value="1"/>
</dbReference>
<evidence type="ECO:0000259" key="1">
    <source>
        <dbReference type="PROSITE" id="PS50943"/>
    </source>
</evidence>
<accession>A0ABS2E0E4</accession>
<reference evidence="2 3" key="1">
    <citation type="journal article" date="2021" name="Sci. Rep.">
        <title>The distribution of antibiotic resistance genes in chicken gut microbiota commensals.</title>
        <authorList>
            <person name="Juricova H."/>
            <person name="Matiasovicova J."/>
            <person name="Kubasova T."/>
            <person name="Cejkova D."/>
            <person name="Rychlik I."/>
        </authorList>
    </citation>
    <scope>NUCLEOTIDE SEQUENCE [LARGE SCALE GENOMIC DNA]</scope>
    <source>
        <strain evidence="2 3">An772</strain>
    </source>
</reference>
<dbReference type="InterPro" id="IPR001387">
    <property type="entry name" value="Cro/C1-type_HTH"/>
</dbReference>
<dbReference type="EMBL" id="JACLYZ010000013">
    <property type="protein sequence ID" value="MBM6735091.1"/>
    <property type="molecule type" value="Genomic_DNA"/>
</dbReference>
<proteinExistence type="predicted"/>
<dbReference type="InterPro" id="IPR052345">
    <property type="entry name" value="Rad_response_metalloprotease"/>
</dbReference>
<gene>
    <name evidence="2" type="ORF">H7U35_07640</name>
</gene>
<dbReference type="Gene3D" id="1.10.10.2910">
    <property type="match status" value="1"/>
</dbReference>
<feature type="domain" description="HTH cro/C1-type" evidence="1">
    <location>
        <begin position="140"/>
        <end position="165"/>
    </location>
</feature>
<organism evidence="2 3">
    <name type="scientific">Mediterranea massiliensis</name>
    <dbReference type="NCBI Taxonomy" id="1841865"/>
    <lineage>
        <taxon>Bacteria</taxon>
        <taxon>Pseudomonadati</taxon>
        <taxon>Bacteroidota</taxon>
        <taxon>Bacteroidia</taxon>
        <taxon>Bacteroidales</taxon>
        <taxon>Bacteroidaceae</taxon>
        <taxon>Mediterranea</taxon>
    </lineage>
</organism>
<comment type="caution">
    <text evidence="2">The sequence shown here is derived from an EMBL/GenBank/DDBJ whole genome shotgun (WGS) entry which is preliminary data.</text>
</comment>
<dbReference type="PROSITE" id="PS50943">
    <property type="entry name" value="HTH_CROC1"/>
    <property type="match status" value="1"/>
</dbReference>
<dbReference type="Proteomes" id="UP000766986">
    <property type="component" value="Unassembled WGS sequence"/>
</dbReference>
<dbReference type="PANTHER" id="PTHR43236:SF1">
    <property type="entry name" value="BLL7220 PROTEIN"/>
    <property type="match status" value="1"/>
</dbReference>
<dbReference type="RefSeq" id="WP_083535646.1">
    <property type="nucleotide sequence ID" value="NZ_CALUIP010000011.1"/>
</dbReference>
<name>A0ABS2E0E4_9BACT</name>
<dbReference type="Pfam" id="PF06114">
    <property type="entry name" value="Peptidase_M78"/>
    <property type="match status" value="1"/>
</dbReference>